<dbReference type="SUPFAM" id="SSF46955">
    <property type="entry name" value="Putative DNA-binding domain"/>
    <property type="match status" value="1"/>
</dbReference>
<evidence type="ECO:0000313" key="2">
    <source>
        <dbReference type="EMBL" id="PST83086.1"/>
    </source>
</evidence>
<dbReference type="EMBL" id="PYLS01000005">
    <property type="protein sequence ID" value="PST83086.1"/>
    <property type="molecule type" value="Genomic_DNA"/>
</dbReference>
<keyword evidence="2" id="KW-0238">DNA-binding</keyword>
<feature type="domain" description="Helix-turn-helix" evidence="1">
    <location>
        <begin position="51"/>
        <end position="100"/>
    </location>
</feature>
<protein>
    <submittedName>
        <fullName evidence="2">DNA-binding protein</fullName>
    </submittedName>
</protein>
<evidence type="ECO:0000259" key="1">
    <source>
        <dbReference type="Pfam" id="PF12728"/>
    </source>
</evidence>
<gene>
    <name evidence="2" type="ORF">C7T94_10750</name>
</gene>
<dbReference type="PANTHER" id="PTHR34585:SF22">
    <property type="entry name" value="HELIX-TURN-HELIX DOMAIN-CONTAINING PROTEIN"/>
    <property type="match status" value="1"/>
</dbReference>
<proteinExistence type="predicted"/>
<keyword evidence="3" id="KW-1185">Reference proteome</keyword>
<dbReference type="InterPro" id="IPR009061">
    <property type="entry name" value="DNA-bd_dom_put_sf"/>
</dbReference>
<evidence type="ECO:0000313" key="3">
    <source>
        <dbReference type="Proteomes" id="UP000240912"/>
    </source>
</evidence>
<dbReference type="RefSeq" id="WP_107215346.1">
    <property type="nucleotide sequence ID" value="NZ_KZ686269.1"/>
</dbReference>
<name>A0A2T3HKY3_9SPHI</name>
<dbReference type="AlphaFoldDB" id="A0A2T3HKY3"/>
<dbReference type="Pfam" id="PF12728">
    <property type="entry name" value="HTH_17"/>
    <property type="match status" value="1"/>
</dbReference>
<dbReference type="InterPro" id="IPR041657">
    <property type="entry name" value="HTH_17"/>
</dbReference>
<accession>A0A2T3HKY3</accession>
<dbReference type="OrthoDB" id="1524679at2"/>
<dbReference type="GO" id="GO:0003677">
    <property type="term" value="F:DNA binding"/>
    <property type="evidence" value="ECO:0007669"/>
    <property type="project" value="UniProtKB-KW"/>
</dbReference>
<reference evidence="2 3" key="1">
    <citation type="submission" date="2018-03" db="EMBL/GenBank/DDBJ databases">
        <authorList>
            <person name="Keele B.F."/>
        </authorList>
    </citation>
    <scope>NUCLEOTIDE SEQUENCE [LARGE SCALE GENOMIC DNA]</scope>
    <source>
        <strain evidence="2 3">YL28-9</strain>
    </source>
</reference>
<comment type="caution">
    <text evidence="2">The sequence shown here is derived from an EMBL/GenBank/DDBJ whole genome shotgun (WGS) entry which is preliminary data.</text>
</comment>
<organism evidence="2 3">
    <name type="scientific">Pedobacter yulinensis</name>
    <dbReference type="NCBI Taxonomy" id="2126353"/>
    <lineage>
        <taxon>Bacteria</taxon>
        <taxon>Pseudomonadati</taxon>
        <taxon>Bacteroidota</taxon>
        <taxon>Sphingobacteriia</taxon>
        <taxon>Sphingobacteriales</taxon>
        <taxon>Sphingobacteriaceae</taxon>
        <taxon>Pedobacter</taxon>
    </lineage>
</organism>
<sequence>MTAIKDNQQQKPTIQRDQLITLGDLIEFKEALLKDIAGLMQQRVAEPAKRWLKSDEVRKMLRLSAGKLQYLRDKGIIPFTKLGGITYYDYQEIMQLMESGHYETHLRVA</sequence>
<dbReference type="Proteomes" id="UP000240912">
    <property type="component" value="Unassembled WGS sequence"/>
</dbReference>
<dbReference type="PANTHER" id="PTHR34585">
    <property type="match status" value="1"/>
</dbReference>